<dbReference type="OrthoDB" id="9813231at2"/>
<accession>K2GPL1</accession>
<dbReference type="SUPFAM" id="SSF159888">
    <property type="entry name" value="YdhG-like"/>
    <property type="match status" value="1"/>
</dbReference>
<dbReference type="InterPro" id="IPR014922">
    <property type="entry name" value="YdhG-like"/>
</dbReference>
<reference evidence="3 4" key="1">
    <citation type="journal article" date="2012" name="J. Bacteriol.">
        <title>Draft Genome Sequence of Salimicrobium sp. Strain MJ3, Isolated from Myulchi-Jeot, Korean Fermented Seafood.</title>
        <authorList>
            <person name="Lee S.H."/>
            <person name="Jung J.Y."/>
            <person name="Jeon C.O."/>
        </authorList>
    </citation>
    <scope>NUCLEOTIDE SEQUENCE [LARGE SCALE GENOMIC DNA]</scope>
    <source>
        <strain evidence="3 4">MJ3</strain>
    </source>
</reference>
<dbReference type="eggNOG" id="ENOG5032MBR">
    <property type="taxonomic scope" value="Bacteria"/>
</dbReference>
<dbReference type="Gene3D" id="3.90.1150.200">
    <property type="match status" value="1"/>
</dbReference>
<evidence type="ECO:0000259" key="1">
    <source>
        <dbReference type="Pfam" id="PF08818"/>
    </source>
</evidence>
<dbReference type="PATRIC" id="fig|1230341.3.peg.587"/>
<reference evidence="2" key="3">
    <citation type="submission" date="2016-11" db="EMBL/GenBank/DDBJ databases">
        <title>Salimicrobium jeotgali MJ3, isolated from Myulchi jeot, a traditional Korean fermented seafood.</title>
        <authorList>
            <person name="Kim K.H."/>
            <person name="Jeon C.O."/>
            <person name="Jin H.M."/>
        </authorList>
    </citation>
    <scope>NUCLEOTIDE SEQUENCE</scope>
    <source>
        <strain evidence="2">MJ3</strain>
    </source>
</reference>
<evidence type="ECO:0000313" key="3">
    <source>
        <dbReference type="EMBL" id="EKE32334.1"/>
    </source>
</evidence>
<feature type="domain" description="YdhG-like" evidence="1">
    <location>
        <begin position="20"/>
        <end position="114"/>
    </location>
</feature>
<dbReference type="Pfam" id="PF08818">
    <property type="entry name" value="DUF1801"/>
    <property type="match status" value="1"/>
</dbReference>
<organism evidence="3 4">
    <name type="scientific">Salimicrobium jeotgali</name>
    <dbReference type="NCBI Taxonomy" id="1230341"/>
    <lineage>
        <taxon>Bacteria</taxon>
        <taxon>Bacillati</taxon>
        <taxon>Bacillota</taxon>
        <taxon>Bacilli</taxon>
        <taxon>Bacillales</taxon>
        <taxon>Bacillaceae</taxon>
        <taxon>Salimicrobium</taxon>
    </lineage>
</organism>
<name>K2GPL1_9BACI</name>
<evidence type="ECO:0000313" key="2">
    <source>
        <dbReference type="EMBL" id="AKG05274.1"/>
    </source>
</evidence>
<dbReference type="Proteomes" id="UP000011746">
    <property type="component" value="Unassembled WGS sequence"/>
</dbReference>
<dbReference type="KEGG" id="sje:AAV35_011105"/>
<proteinExistence type="predicted"/>
<sequence>MQYDVETPEDYYKAMEEDWRKERLLKVREYILTHGPELKEGIQYKMLSFGSDSSIVFHLNAQKSYVSLYVGDIEKITGDEELLKGLDYGKGCIRIKKSVDLDKSRLEEFVRKTVEAWRGGRDVSC</sequence>
<reference evidence="5" key="2">
    <citation type="submission" date="2015-06" db="EMBL/GenBank/DDBJ databases">
        <title>Salimicrobium jeotgali MJ3, isolated from Myulchi jeot, a traditional Korean fermented seafood.</title>
        <authorList>
            <person name="Kim K.H."/>
            <person name="Jeon C.O."/>
            <person name="Jin H.M."/>
        </authorList>
    </citation>
    <scope>NUCLEOTIDE SEQUENCE [LARGE SCALE GENOMIC DNA]</scope>
    <source>
        <strain evidence="5">MJ3</strain>
    </source>
</reference>
<gene>
    <name evidence="2" type="ORF">AAV35_011105</name>
    <name evidence="3" type="ORF">MJ3_02807</name>
</gene>
<keyword evidence="4" id="KW-1185">Reference proteome</keyword>
<evidence type="ECO:0000313" key="5">
    <source>
        <dbReference type="Proteomes" id="UP000092654"/>
    </source>
</evidence>
<dbReference type="AlphaFoldDB" id="K2GPL1"/>
<dbReference type="Proteomes" id="UP000092654">
    <property type="component" value="Chromosome"/>
</dbReference>
<protein>
    <recommendedName>
        <fullName evidence="1">YdhG-like domain-containing protein</fullName>
    </recommendedName>
</protein>
<evidence type="ECO:0000313" key="4">
    <source>
        <dbReference type="Proteomes" id="UP000011746"/>
    </source>
</evidence>
<dbReference type="RefSeq" id="WP_008588042.1">
    <property type="nucleotide sequence ID" value="NZ_AMPQ01000003.1"/>
</dbReference>
<dbReference type="EMBL" id="CP011361">
    <property type="protein sequence ID" value="AKG05274.1"/>
    <property type="molecule type" value="Genomic_DNA"/>
</dbReference>
<dbReference type="EMBL" id="AMPQ01000003">
    <property type="protein sequence ID" value="EKE32334.1"/>
    <property type="molecule type" value="Genomic_DNA"/>
</dbReference>